<feature type="compositionally biased region" description="Basic and acidic residues" evidence="5">
    <location>
        <begin position="15"/>
        <end position="39"/>
    </location>
</feature>
<evidence type="ECO:0000256" key="2">
    <source>
        <dbReference type="ARBA" id="ARBA00022833"/>
    </source>
</evidence>
<organism evidence="7 8">
    <name type="scientific">Dispira parvispora</name>
    <dbReference type="NCBI Taxonomy" id="1520584"/>
    <lineage>
        <taxon>Eukaryota</taxon>
        <taxon>Fungi</taxon>
        <taxon>Fungi incertae sedis</taxon>
        <taxon>Zoopagomycota</taxon>
        <taxon>Kickxellomycotina</taxon>
        <taxon>Dimargaritomycetes</taxon>
        <taxon>Dimargaritales</taxon>
        <taxon>Dimargaritaceae</taxon>
        <taxon>Dispira</taxon>
    </lineage>
</organism>
<dbReference type="InterPro" id="IPR009061">
    <property type="entry name" value="DNA-bd_dom_put_sf"/>
</dbReference>
<dbReference type="NCBIfam" id="TIGR00598">
    <property type="entry name" value="rad14"/>
    <property type="match status" value="1"/>
</dbReference>
<dbReference type="PANTHER" id="PTHR10142">
    <property type="entry name" value="DNA REPAIR PROTEIN COMPLEMENTING XP-A CELLS"/>
    <property type="match status" value="1"/>
</dbReference>
<accession>A0A9W8E9R6</accession>
<comment type="caution">
    <text evidence="7">The sequence shown here is derived from an EMBL/GenBank/DDBJ whole genome shotgun (WGS) entry which is preliminary data.</text>
</comment>
<proteinExistence type="predicted"/>
<feature type="compositionally biased region" description="Polar residues" evidence="5">
    <location>
        <begin position="1"/>
        <end position="14"/>
    </location>
</feature>
<evidence type="ECO:0000256" key="3">
    <source>
        <dbReference type="ARBA" id="ARBA00023242"/>
    </source>
</evidence>
<evidence type="ECO:0000256" key="1">
    <source>
        <dbReference type="ARBA" id="ARBA00004123"/>
    </source>
</evidence>
<evidence type="ECO:0000256" key="5">
    <source>
        <dbReference type="SAM" id="MobiDB-lite"/>
    </source>
</evidence>
<feature type="coiled-coil region" evidence="4">
    <location>
        <begin position="228"/>
        <end position="255"/>
    </location>
</feature>
<dbReference type="InterPro" id="IPR000465">
    <property type="entry name" value="XPA/RAD14"/>
</dbReference>
<keyword evidence="2" id="KW-0862">Zinc</keyword>
<dbReference type="Proteomes" id="UP001150925">
    <property type="component" value="Unassembled WGS sequence"/>
</dbReference>
<dbReference type="GO" id="GO:0000715">
    <property type="term" value="P:nucleotide-excision repair, DNA damage recognition"/>
    <property type="evidence" value="ECO:0007669"/>
    <property type="project" value="TreeGrafter"/>
</dbReference>
<dbReference type="AlphaFoldDB" id="A0A9W8E9R6"/>
<feature type="domain" description="XPA C-terminal" evidence="6">
    <location>
        <begin position="162"/>
        <end position="212"/>
    </location>
</feature>
<evidence type="ECO:0000259" key="6">
    <source>
        <dbReference type="Pfam" id="PF05181"/>
    </source>
</evidence>
<reference evidence="7" key="1">
    <citation type="submission" date="2022-07" db="EMBL/GenBank/DDBJ databases">
        <title>Phylogenomic reconstructions and comparative analyses of Kickxellomycotina fungi.</title>
        <authorList>
            <person name="Reynolds N.K."/>
            <person name="Stajich J.E."/>
            <person name="Barry K."/>
            <person name="Grigoriev I.V."/>
            <person name="Crous P."/>
            <person name="Smith M.E."/>
        </authorList>
    </citation>
    <scope>NUCLEOTIDE SEQUENCE</scope>
    <source>
        <strain evidence="7">RSA 1196</strain>
    </source>
</reference>
<keyword evidence="8" id="KW-1185">Reference proteome</keyword>
<dbReference type="InterPro" id="IPR022656">
    <property type="entry name" value="XPA_C"/>
</dbReference>
<keyword evidence="3" id="KW-0539">Nucleus</keyword>
<dbReference type="GO" id="GO:0000110">
    <property type="term" value="C:nucleotide-excision repair factor 1 complex"/>
    <property type="evidence" value="ECO:0007669"/>
    <property type="project" value="TreeGrafter"/>
</dbReference>
<feature type="region of interest" description="Disordered" evidence="5">
    <location>
        <begin position="1"/>
        <end position="68"/>
    </location>
</feature>
<dbReference type="PANTHER" id="PTHR10142:SF0">
    <property type="entry name" value="DNA REPAIR PROTEIN COMPLEMENTING XP-A CELLS"/>
    <property type="match status" value="1"/>
</dbReference>
<sequence length="302" mass="35308">MADLDNTMQKTTSKLTEEQRQLIEENKRKAQRKLAENKRQVNPADLSQSHAKSNSDAPPAKRARQRGKALSSGYYEYNLTDMVDTRGGFLATDNDATGDGSPDKMGNDIVKQKTIIEDIPYNMDESQNPRCKDCSTMDIDPTFFTIFGIPVCQTCKKENPDKYSLITKTEAKDDYLLTDEELRDKSILPCWERPNPRKSSWNNMMLYVREQVESYAFKRWGGEEGLDKEFYRREEEKKSRKAKKFEKNIRELRNRTRTSLWQRRDYNAKHEHDFDEPVVNPDTEETERVCRTCGIKVIFDEL</sequence>
<feature type="compositionally biased region" description="Polar residues" evidence="5">
    <location>
        <begin position="45"/>
        <end position="56"/>
    </location>
</feature>
<dbReference type="GO" id="GO:0006284">
    <property type="term" value="P:base-excision repair"/>
    <property type="evidence" value="ECO:0007669"/>
    <property type="project" value="TreeGrafter"/>
</dbReference>
<dbReference type="SUPFAM" id="SSF46955">
    <property type="entry name" value="Putative DNA-binding domain"/>
    <property type="match status" value="1"/>
</dbReference>
<dbReference type="EMBL" id="JANBPY010000017">
    <property type="protein sequence ID" value="KAJ1969870.1"/>
    <property type="molecule type" value="Genomic_DNA"/>
</dbReference>
<comment type="subcellular location">
    <subcellularLocation>
        <location evidence="1">Nucleus</location>
    </subcellularLocation>
</comment>
<dbReference type="OrthoDB" id="68328at2759"/>
<dbReference type="InterPro" id="IPR037129">
    <property type="entry name" value="XPA_sf"/>
</dbReference>
<dbReference type="PROSITE" id="PS00753">
    <property type="entry name" value="XPA_2"/>
    <property type="match status" value="1"/>
</dbReference>
<gene>
    <name evidence="7" type="primary">RAD14</name>
    <name evidence="7" type="ORF">IWQ62_000347</name>
</gene>
<evidence type="ECO:0000256" key="4">
    <source>
        <dbReference type="SAM" id="Coils"/>
    </source>
</evidence>
<dbReference type="Pfam" id="PF05181">
    <property type="entry name" value="XPA_C"/>
    <property type="match status" value="1"/>
</dbReference>
<dbReference type="GO" id="GO:0070914">
    <property type="term" value="P:UV-damage excision repair"/>
    <property type="evidence" value="ECO:0007669"/>
    <property type="project" value="TreeGrafter"/>
</dbReference>
<keyword evidence="4" id="KW-0175">Coiled coil</keyword>
<evidence type="ECO:0000313" key="8">
    <source>
        <dbReference type="Proteomes" id="UP001150925"/>
    </source>
</evidence>
<evidence type="ECO:0000313" key="7">
    <source>
        <dbReference type="EMBL" id="KAJ1969870.1"/>
    </source>
</evidence>
<dbReference type="CDD" id="cd21077">
    <property type="entry name" value="DBD_Rad14"/>
    <property type="match status" value="1"/>
</dbReference>
<name>A0A9W8E9R6_9FUNG</name>
<dbReference type="GO" id="GO:0003684">
    <property type="term" value="F:damaged DNA binding"/>
    <property type="evidence" value="ECO:0007669"/>
    <property type="project" value="InterPro"/>
</dbReference>
<dbReference type="Gene3D" id="3.90.530.10">
    <property type="entry name" value="XPA C-terminal domain"/>
    <property type="match status" value="1"/>
</dbReference>
<dbReference type="InterPro" id="IPR022658">
    <property type="entry name" value="XPA_CS"/>
</dbReference>
<dbReference type="GO" id="GO:1901255">
    <property type="term" value="P:nucleotide-excision repair involved in interstrand cross-link repair"/>
    <property type="evidence" value="ECO:0007669"/>
    <property type="project" value="TreeGrafter"/>
</dbReference>
<protein>
    <submittedName>
        <fullName evidence="7">DNA repair protein rad14</fullName>
    </submittedName>
</protein>